<dbReference type="Pfam" id="PF00731">
    <property type="entry name" value="AIRC"/>
    <property type="match status" value="1"/>
</dbReference>
<evidence type="ECO:0000259" key="1">
    <source>
        <dbReference type="SMART" id="SM01001"/>
    </source>
</evidence>
<name>A0A075H3Z1_9ARCH</name>
<evidence type="ECO:0000313" key="2">
    <source>
        <dbReference type="EMBL" id="AIF09242.1"/>
    </source>
</evidence>
<dbReference type="InterPro" id="IPR039476">
    <property type="entry name" value="P2CMN_synthase_LarB"/>
</dbReference>
<dbReference type="AlphaFoldDB" id="A0A075H3Z1"/>
<organism evidence="2">
    <name type="scientific">uncultured marine thaumarchaeote KM3_35_E05</name>
    <dbReference type="NCBI Taxonomy" id="1456134"/>
    <lineage>
        <taxon>Archaea</taxon>
        <taxon>Nitrososphaerota</taxon>
        <taxon>environmental samples</taxon>
    </lineage>
</organism>
<protein>
    <submittedName>
        <fullName evidence="2">1-(5-phosphoribosyl)-5-amino-4-imidazole-carboxylate (AIR) carboxylase</fullName>
    </submittedName>
</protein>
<dbReference type="InterPro" id="IPR000031">
    <property type="entry name" value="PurE_dom"/>
</dbReference>
<dbReference type="Gene3D" id="3.40.50.1970">
    <property type="match status" value="1"/>
</dbReference>
<dbReference type="GO" id="GO:0016787">
    <property type="term" value="F:hydrolase activity"/>
    <property type="evidence" value="ECO:0007669"/>
    <property type="project" value="InterPro"/>
</dbReference>
<sequence>MNVEQIFQSLQKGKISPSKAKKLLSLYSIEKIGNIAQIDTGRKNRKGIPEIILGERKQLLDLKKIIKKTLSKNNEVLVSRIKKKDYSKILEFSKNNKYKIKKGKNTSALLIYKNNIKKTGGKIGIIAAGTSDVGVGEEARLVCESMNCDCVCSYDVGIAGLHRIFPVLKQFIESEVDVIIVVAGMEGALASIVSSIADVPVIGVPTSIGYGYGEKGVAALASMLQSCSLGLTVVNIDNGVGAGAAAANIANRIKTKATR</sequence>
<accession>A0A075H3Z1</accession>
<feature type="domain" description="PurE" evidence="1">
    <location>
        <begin position="121"/>
        <end position="255"/>
    </location>
</feature>
<dbReference type="SUPFAM" id="SSF52255">
    <property type="entry name" value="N5-CAIR mutase (phosphoribosylaminoimidazole carboxylase, PurE)"/>
    <property type="match status" value="1"/>
</dbReference>
<dbReference type="GO" id="GO:0006189">
    <property type="term" value="P:'de novo' IMP biosynthetic process"/>
    <property type="evidence" value="ECO:0007669"/>
    <property type="project" value="InterPro"/>
</dbReference>
<dbReference type="EMBL" id="KF900856">
    <property type="protein sequence ID" value="AIF09242.1"/>
    <property type="molecule type" value="Genomic_DNA"/>
</dbReference>
<reference evidence="2" key="1">
    <citation type="journal article" date="2014" name="Genome Biol. Evol.">
        <title>Pangenome evidence for extensive interdomain horizontal transfer affecting lineage core and shell genes in uncultured planktonic thaumarchaeota and euryarchaeota.</title>
        <authorList>
            <person name="Deschamps P."/>
            <person name="Zivanovic Y."/>
            <person name="Moreira D."/>
            <person name="Rodriguez-Valera F."/>
            <person name="Lopez-Garcia P."/>
        </authorList>
    </citation>
    <scope>NUCLEOTIDE SEQUENCE</scope>
</reference>
<proteinExistence type="predicted"/>
<dbReference type="SMART" id="SM01001">
    <property type="entry name" value="AIRC"/>
    <property type="match status" value="1"/>
</dbReference>
<dbReference type="NCBIfam" id="NF033503">
    <property type="entry name" value="LarB"/>
    <property type="match status" value="1"/>
</dbReference>
<dbReference type="PANTHER" id="PTHR43064:SF1">
    <property type="entry name" value="SLL1489 PROTEIN"/>
    <property type="match status" value="1"/>
</dbReference>
<dbReference type="PANTHER" id="PTHR43064">
    <property type="entry name" value="PHOSPHORIBOSYLAMINOIMIDAZOLE CARBOXYLASE-RELATED"/>
    <property type="match status" value="1"/>
</dbReference>